<gene>
    <name evidence="1" type="ORF">DXZ20_18995</name>
</gene>
<reference evidence="1 2" key="1">
    <citation type="journal article" date="2020" name="Microb. Ecol.">
        <title>Ecogenomics of the Marine Benthic Filamentous Cyanobacterium Adonisia.</title>
        <authorList>
            <person name="Walter J.M."/>
            <person name="Coutinho F.H."/>
            <person name="Leomil L."/>
            <person name="Hargreaves P.I."/>
            <person name="Campeao M.E."/>
            <person name="Vieira V.V."/>
            <person name="Silva B.S."/>
            <person name="Fistarol G.O."/>
            <person name="Salomon P.S."/>
            <person name="Sawabe T."/>
            <person name="Mino S."/>
            <person name="Hosokawa M."/>
            <person name="Miyashita H."/>
            <person name="Maruyama F."/>
            <person name="van Verk M.C."/>
            <person name="Dutilh B.E."/>
            <person name="Thompson C.C."/>
            <person name="Thompson F.L."/>
        </authorList>
    </citation>
    <scope>NUCLEOTIDE SEQUENCE [LARGE SCALE GENOMIC DNA]</scope>
    <source>
        <strain evidence="1 2">CCMR0081</strain>
    </source>
</reference>
<dbReference type="InterPro" id="IPR052194">
    <property type="entry name" value="MESH1"/>
</dbReference>
<name>A0A6M0RN55_9CYAN</name>
<accession>A0A6M0RN55</accession>
<dbReference type="Pfam" id="PF13328">
    <property type="entry name" value="HD_4"/>
    <property type="match status" value="1"/>
</dbReference>
<proteinExistence type="predicted"/>
<dbReference type="PANTHER" id="PTHR46246">
    <property type="entry name" value="GUANOSINE-3',5'-BIS(DIPHOSPHATE) 3'-PYROPHOSPHOHYDROLASE MESH1"/>
    <property type="match status" value="1"/>
</dbReference>
<protein>
    <submittedName>
        <fullName evidence="1">Bifunctional (P)ppGpp synthetase/guanosine-3',5'-bis(Diphosphate) 3'-pyrophosphohydrolase</fullName>
    </submittedName>
</protein>
<dbReference type="Gene3D" id="1.10.3210.10">
    <property type="entry name" value="Hypothetical protein af1432"/>
    <property type="match status" value="1"/>
</dbReference>
<dbReference type="EMBL" id="QXHD01000004">
    <property type="protein sequence ID" value="NEZ57708.1"/>
    <property type="molecule type" value="Genomic_DNA"/>
</dbReference>
<keyword evidence="2" id="KW-1185">Reference proteome</keyword>
<evidence type="ECO:0000313" key="1">
    <source>
        <dbReference type="EMBL" id="NEZ57708.1"/>
    </source>
</evidence>
<dbReference type="GO" id="GO:0008893">
    <property type="term" value="F:guanosine-3',5'-bis(diphosphate) 3'-diphosphatase activity"/>
    <property type="evidence" value="ECO:0007669"/>
    <property type="project" value="TreeGrafter"/>
</dbReference>
<dbReference type="AlphaFoldDB" id="A0A6M0RN55"/>
<sequence length="182" mass="20113">MTLWTPDMYTKAWNFAADAHRGQRVPGTERPYINHLGNVAMEVMRAIATTPTVQQPDLAVQCALLHDTIEDTAMTYGVIAAEFGPDVAAGVLALSKDAALPKEAQMADSLQRIRQQPEAVWMVKLADRISNLQKPPKHWGVEKIRQYGVEAEMILEALGEPNAWLAQRLAEKIVAYGVYGAM</sequence>
<keyword evidence="1" id="KW-0378">Hydrolase</keyword>
<dbReference type="Proteomes" id="UP000481033">
    <property type="component" value="Unassembled WGS sequence"/>
</dbReference>
<comment type="caution">
    <text evidence="1">The sequence shown here is derived from an EMBL/GenBank/DDBJ whole genome shotgun (WGS) entry which is preliminary data.</text>
</comment>
<dbReference type="SUPFAM" id="SSF109604">
    <property type="entry name" value="HD-domain/PDEase-like"/>
    <property type="match status" value="1"/>
</dbReference>
<organism evidence="1 2">
    <name type="scientific">Adonisia turfae CCMR0081</name>
    <dbReference type="NCBI Taxonomy" id="2292702"/>
    <lineage>
        <taxon>Bacteria</taxon>
        <taxon>Bacillati</taxon>
        <taxon>Cyanobacteriota</taxon>
        <taxon>Adonisia</taxon>
        <taxon>Adonisia turfae</taxon>
    </lineage>
</organism>
<dbReference type="RefSeq" id="WP_163699848.1">
    <property type="nucleotide sequence ID" value="NZ_QXHD01000004.1"/>
</dbReference>
<evidence type="ECO:0000313" key="2">
    <source>
        <dbReference type="Proteomes" id="UP000481033"/>
    </source>
</evidence>
<dbReference type="PANTHER" id="PTHR46246:SF1">
    <property type="entry name" value="GUANOSINE-3',5'-BIS(DIPHOSPHATE) 3'-PYROPHOSPHOHYDROLASE MESH1"/>
    <property type="match status" value="1"/>
</dbReference>